<feature type="domain" description="Laminin G" evidence="7">
    <location>
        <begin position="540"/>
        <end position="713"/>
    </location>
</feature>
<dbReference type="Pfam" id="PF02210">
    <property type="entry name" value="Laminin_G_2"/>
    <property type="match status" value="2"/>
</dbReference>
<dbReference type="SMART" id="SM00282">
    <property type="entry name" value="LamG"/>
    <property type="match status" value="4"/>
</dbReference>
<feature type="domain" description="Laminin G" evidence="7">
    <location>
        <begin position="792"/>
        <end position="976"/>
    </location>
</feature>
<dbReference type="Pfam" id="PF00054">
    <property type="entry name" value="Laminin_G_1"/>
    <property type="match status" value="1"/>
</dbReference>
<organism evidence="9 10">
    <name type="scientific">Nicrophorus vespilloides</name>
    <name type="common">Boreal carrion beetle</name>
    <dbReference type="NCBI Taxonomy" id="110193"/>
    <lineage>
        <taxon>Eukaryota</taxon>
        <taxon>Metazoa</taxon>
        <taxon>Ecdysozoa</taxon>
        <taxon>Arthropoda</taxon>
        <taxon>Hexapoda</taxon>
        <taxon>Insecta</taxon>
        <taxon>Pterygota</taxon>
        <taxon>Neoptera</taxon>
        <taxon>Endopterygota</taxon>
        <taxon>Coleoptera</taxon>
        <taxon>Polyphaga</taxon>
        <taxon>Staphyliniformia</taxon>
        <taxon>Silphidae</taxon>
        <taxon>Nicrophorinae</taxon>
        <taxon>Nicrophorus</taxon>
    </lineage>
</organism>
<dbReference type="InterPro" id="IPR013320">
    <property type="entry name" value="ConA-like_dom_sf"/>
</dbReference>
<dbReference type="PROSITE" id="PS00022">
    <property type="entry name" value="EGF_1"/>
    <property type="match status" value="13"/>
</dbReference>
<feature type="domain" description="EGF-like" evidence="8">
    <location>
        <begin position="21"/>
        <end position="57"/>
    </location>
</feature>
<feature type="disulfide bond" evidence="5">
    <location>
        <begin position="241"/>
        <end position="250"/>
    </location>
</feature>
<dbReference type="Proteomes" id="UP000695000">
    <property type="component" value="Unplaced"/>
</dbReference>
<dbReference type="Pfam" id="PF12661">
    <property type="entry name" value="hEGF"/>
    <property type="match status" value="1"/>
</dbReference>
<feature type="domain" description="EGF-like" evidence="8">
    <location>
        <begin position="215"/>
        <end position="251"/>
    </location>
</feature>
<feature type="disulfide bond" evidence="5">
    <location>
        <begin position="165"/>
        <end position="174"/>
    </location>
</feature>
<dbReference type="SUPFAM" id="SSF57196">
    <property type="entry name" value="EGF/Laminin"/>
    <property type="match status" value="6"/>
</dbReference>
<name>A0ABM1NBT8_NICVS</name>
<dbReference type="InterPro" id="IPR001881">
    <property type="entry name" value="EGF-like_Ca-bd_dom"/>
</dbReference>
<dbReference type="Gene3D" id="2.10.25.10">
    <property type="entry name" value="Laminin"/>
    <property type="match status" value="13"/>
</dbReference>
<feature type="disulfide bond" evidence="5">
    <location>
        <begin position="280"/>
        <end position="289"/>
    </location>
</feature>
<evidence type="ECO:0000313" key="10">
    <source>
        <dbReference type="RefSeq" id="XP_017784288.1"/>
    </source>
</evidence>
<feature type="disulfide bond" evidence="5">
    <location>
        <begin position="1043"/>
        <end position="1052"/>
    </location>
</feature>
<comment type="caution">
    <text evidence="5">Lacks conserved residue(s) required for the propagation of feature annotation.</text>
</comment>
<feature type="domain" description="EGF-like" evidence="8">
    <location>
        <begin position="977"/>
        <end position="1013"/>
    </location>
</feature>
<feature type="disulfide bond" evidence="5">
    <location>
        <begin position="524"/>
        <end position="533"/>
    </location>
</feature>
<feature type="domain" description="EGF-like" evidence="8">
    <location>
        <begin position="59"/>
        <end position="95"/>
    </location>
</feature>
<feature type="chain" id="PRO_5047319471" evidence="6">
    <location>
        <begin position="22"/>
        <end position="1496"/>
    </location>
</feature>
<keyword evidence="4" id="KW-0325">Glycoprotein</keyword>
<evidence type="ECO:0000256" key="4">
    <source>
        <dbReference type="ARBA" id="ARBA00023180"/>
    </source>
</evidence>
<evidence type="ECO:0000256" key="3">
    <source>
        <dbReference type="ARBA" id="ARBA00023157"/>
    </source>
</evidence>
<feature type="domain" description="EGF-like" evidence="8">
    <location>
        <begin position="745"/>
        <end position="782"/>
    </location>
</feature>
<dbReference type="PROSITE" id="PS01186">
    <property type="entry name" value="EGF_2"/>
    <property type="match status" value="7"/>
</dbReference>
<dbReference type="PANTHER" id="PTHR12916:SF9">
    <property type="entry name" value="NEUROGENIC LOCUS NOTCH HOMOLOG PROTEIN 1-RELATED"/>
    <property type="match status" value="1"/>
</dbReference>
<dbReference type="InterPro" id="IPR013032">
    <property type="entry name" value="EGF-like_CS"/>
</dbReference>
<feature type="disulfide bond" evidence="5">
    <location>
        <begin position="1003"/>
        <end position="1012"/>
    </location>
</feature>
<feature type="signal peptide" evidence="6">
    <location>
        <begin position="1"/>
        <end position="21"/>
    </location>
</feature>
<keyword evidence="3 5" id="KW-1015">Disulfide bond</keyword>
<evidence type="ECO:0000256" key="6">
    <source>
        <dbReference type="SAM" id="SignalP"/>
    </source>
</evidence>
<dbReference type="SUPFAM" id="SSF57184">
    <property type="entry name" value="Growth factor receptor domain"/>
    <property type="match status" value="1"/>
</dbReference>
<accession>A0ABM1NBT8</accession>
<dbReference type="InterPro" id="IPR000152">
    <property type="entry name" value="EGF-type_Asp/Asn_hydroxyl_site"/>
</dbReference>
<evidence type="ECO:0000259" key="8">
    <source>
        <dbReference type="PROSITE" id="PS50026"/>
    </source>
</evidence>
<dbReference type="SMART" id="SM00181">
    <property type="entry name" value="EGF"/>
    <property type="match status" value="14"/>
</dbReference>
<feature type="disulfide bond" evidence="5">
    <location>
        <begin position="772"/>
        <end position="781"/>
    </location>
</feature>
<dbReference type="CDD" id="cd00054">
    <property type="entry name" value="EGF_CA"/>
    <property type="match status" value="6"/>
</dbReference>
<dbReference type="Gene3D" id="2.60.120.200">
    <property type="match status" value="4"/>
</dbReference>
<feature type="domain" description="EGF-like" evidence="8">
    <location>
        <begin position="135"/>
        <end position="175"/>
    </location>
</feature>
<dbReference type="InterPro" id="IPR001791">
    <property type="entry name" value="Laminin_G"/>
</dbReference>
<dbReference type="PROSITE" id="PS01187">
    <property type="entry name" value="EGF_CA"/>
    <property type="match status" value="3"/>
</dbReference>
<feature type="domain" description="EGF-like" evidence="8">
    <location>
        <begin position="709"/>
        <end position="742"/>
    </location>
</feature>
<dbReference type="PROSITE" id="PS00010">
    <property type="entry name" value="ASX_HYDROXYL"/>
    <property type="match status" value="4"/>
</dbReference>
<dbReference type="PROSITE" id="PS51257">
    <property type="entry name" value="PROKAR_LIPOPROTEIN"/>
    <property type="match status" value="1"/>
</dbReference>
<reference evidence="10" key="1">
    <citation type="submission" date="2025-08" db="UniProtKB">
        <authorList>
            <consortium name="RefSeq"/>
        </authorList>
    </citation>
    <scope>IDENTIFICATION</scope>
    <source>
        <tissue evidence="10">Whole Larva</tissue>
    </source>
</reference>
<dbReference type="InterPro" id="IPR018097">
    <property type="entry name" value="EGF_Ca-bd_CS"/>
</dbReference>
<dbReference type="InterPro" id="IPR000742">
    <property type="entry name" value="EGF"/>
</dbReference>
<dbReference type="RefSeq" id="XP_017784288.1">
    <property type="nucleotide sequence ID" value="XM_017928799.1"/>
</dbReference>
<evidence type="ECO:0000313" key="9">
    <source>
        <dbReference type="Proteomes" id="UP000695000"/>
    </source>
</evidence>
<evidence type="ECO:0000256" key="5">
    <source>
        <dbReference type="PROSITE-ProRule" id="PRU00076"/>
    </source>
</evidence>
<evidence type="ECO:0000256" key="2">
    <source>
        <dbReference type="ARBA" id="ARBA00022737"/>
    </source>
</evidence>
<keyword evidence="6" id="KW-0732">Signal</keyword>
<feature type="disulfide bond" evidence="5">
    <location>
        <begin position="85"/>
        <end position="94"/>
    </location>
</feature>
<dbReference type="PRINTS" id="PR00010">
    <property type="entry name" value="EGFBLOOD"/>
</dbReference>
<gene>
    <name evidence="10" type="primary">LOC108567974</name>
</gene>
<feature type="domain" description="EGF-like" evidence="8">
    <location>
        <begin position="177"/>
        <end position="213"/>
    </location>
</feature>
<dbReference type="SUPFAM" id="SSF49899">
    <property type="entry name" value="Concanavalin A-like lectins/glucanases"/>
    <property type="match status" value="4"/>
</dbReference>
<dbReference type="InterPro" id="IPR009030">
    <property type="entry name" value="Growth_fac_rcpt_cys_sf"/>
</dbReference>
<dbReference type="PRINTS" id="PR01983">
    <property type="entry name" value="NOTCH"/>
</dbReference>
<feature type="domain" description="EGF-like" evidence="8">
    <location>
        <begin position="496"/>
        <end position="534"/>
    </location>
</feature>
<keyword evidence="2" id="KW-0677">Repeat</keyword>
<keyword evidence="9" id="KW-1185">Reference proteome</keyword>
<keyword evidence="1 5" id="KW-0245">EGF-like domain</keyword>
<evidence type="ECO:0000256" key="1">
    <source>
        <dbReference type="ARBA" id="ARBA00022536"/>
    </source>
</evidence>
<protein>
    <submittedName>
        <fullName evidence="10">Protein eyes shut</fullName>
    </submittedName>
</protein>
<evidence type="ECO:0000259" key="7">
    <source>
        <dbReference type="PROSITE" id="PS50025"/>
    </source>
</evidence>
<feature type="domain" description="Laminin G" evidence="7">
    <location>
        <begin position="1314"/>
        <end position="1494"/>
    </location>
</feature>
<feature type="domain" description="EGF-like" evidence="8">
    <location>
        <begin position="1015"/>
        <end position="1053"/>
    </location>
</feature>
<feature type="domain" description="EGF-like" evidence="8">
    <location>
        <begin position="253"/>
        <end position="290"/>
    </location>
</feature>
<dbReference type="SMART" id="SM00179">
    <property type="entry name" value="EGF_CA"/>
    <property type="match status" value="11"/>
</dbReference>
<dbReference type="PROSITE" id="PS50026">
    <property type="entry name" value="EGF_3"/>
    <property type="match status" value="13"/>
</dbReference>
<feature type="disulfide bond" evidence="5">
    <location>
        <begin position="25"/>
        <end position="35"/>
    </location>
</feature>
<feature type="disulfide bond" evidence="5">
    <location>
        <begin position="203"/>
        <end position="212"/>
    </location>
</feature>
<dbReference type="PROSITE" id="PS50025">
    <property type="entry name" value="LAM_G_DOMAIN"/>
    <property type="match status" value="4"/>
</dbReference>
<feature type="disulfide bond" evidence="5">
    <location>
        <begin position="123"/>
        <end position="132"/>
    </location>
</feature>
<dbReference type="GeneID" id="108567974"/>
<feature type="disulfide bond" evidence="5">
    <location>
        <begin position="1265"/>
        <end position="1274"/>
    </location>
</feature>
<feature type="disulfide bond" evidence="5">
    <location>
        <begin position="47"/>
        <end position="56"/>
    </location>
</feature>
<proteinExistence type="predicted"/>
<feature type="domain" description="EGF-like" evidence="8">
    <location>
        <begin position="97"/>
        <end position="133"/>
    </location>
</feature>
<feature type="domain" description="Laminin G" evidence="7">
    <location>
        <begin position="1059"/>
        <end position="1242"/>
    </location>
</feature>
<feature type="domain" description="EGF-like" evidence="8">
    <location>
        <begin position="1238"/>
        <end position="1275"/>
    </location>
</feature>
<sequence>MLRLFEIFAIILLVNTNSAWAGFACLSNPCLHGVCLDDLNSTYSCYCVDGYTGVQCQTNWDECWSNPCQNGGACIDGIAAFNCSCPEGYVGEVCEEDFNECESNPCMNNGTCLDAPNGYNCLCTTGYTGTHCEVDVAVCNITEETRCNNGGACIEGPGLTFSCKCQPGWGGFFCDVEIDECMSSPCQNGGVCLDLHAEYKCACLFGFSGRNCEDEVLVCDDNVCENDALCLMEDGHPVCYCVPDYHGERCQFQYDECQLGPRCLNGGTCIDGIDNFTCSCPPDLTGILCECLIVDDRRLDCTYVAPTHTFPEITTESFTETTTMEMTLPIMETTSVYSTIVPETTTTETSETDTTTELTTLFYTVSRTEIITSTTTETTESSTTEEHTTTTWTTPIDIPASRETTTETDIETSATELTTLLSSSSITTEEITIFPSTDFITMPTETLPFTDFLTTSTEYSTLESRESNITITNFFTETPSTPDFGSEEENVTSAIPLPDCSLTGSDCLNGGTCVFIDRSHKCLCPFDTSGNRCETRLGITTAAFGGESYLVHRLQVEQITSIDLKAKTTSNSGLLFHAVLDQNYMSMYVETGFLKFKFSCGYQTMLLSELGKPINNGNEMRISAELTFSKENNFCNATIKLNDTLSMSGDQVAASEFFGRKSAWLYLGGLPGEANVPGFIGCMSDLTISGKKINIFKDAEDGYGVAECSSLACLSNPCNNGGSCAASGDVWSCKCRNGYSGNTCEVSVCENSPCRFGGTCLPYTGSGYICLCPFGKRGHFCENELLITKPYFSSSLQGLSSFLAYPIPKGNFNRMEIKFRFAPSTLDQIAILMFIGQKGRHDFHSDHMSVSFIKGYVMLTWNLGSGPRRIFTAKPIPRGKESYLVHIGRLGRRSWLFVEHLGNVTGRSPGNLVQLDVVPLIYFGGHSSANFTTLPHDLPLHSGFSGCIFNAEFRSGNVVLPLQATAQTFGRAVGQCGTTECHENICQNDGACIHHGGTFACLCQDGKYGPLCSATYNPCDNFRNECASGSTCIPVIGGYECDCPIGRSGKRCEKEEGLTDINFSGKRSYLQLNPQLFEALKFNFEFELRPMRNRGLVFYIGSEDMFLSLSLISGLLELRILPGRKRVHQSGILVIRSNKLMVLGEWHTIKVGLYGRKIYLFVNNVVNTGLLQASDLITLSDEKIFVGGLPDLSILPKEATPSLPEPFRGCFRKLIVNNAHILLNSLSIESARNIEDCDGTPCGGDYCENSGVCWLDPNLQPHCKCQDPYQGDRCEVLEECKGSRGCGHKGRCVGGKCVCKVGWFGAFCESEITINKPKFDGNGYIMLNRRTRKRGLADTFRSLYLKFASVEDEGLLVWVENDDCLCVYKVNLLLFCLFFQHVNSLGIGIRRGRLVIFEESNKTLNESSRRKVSDGLYHTVRLTLKPFELLFDGKAMDYVFLGDLSASDLYVGGFPGDRNITMAGLTGCVAAFGSDGNNLINDFNKFDGENVSQCVV</sequence>
<dbReference type="Pfam" id="PF00008">
    <property type="entry name" value="EGF"/>
    <property type="match status" value="7"/>
</dbReference>
<dbReference type="PANTHER" id="PTHR12916">
    <property type="entry name" value="CYTOCHROME C OXIDASE POLYPEPTIDE VIC-2"/>
    <property type="match status" value="1"/>
</dbReference>
<dbReference type="CDD" id="cd00110">
    <property type="entry name" value="LamG"/>
    <property type="match status" value="4"/>
</dbReference>